<keyword evidence="1" id="KW-0472">Membrane</keyword>
<organism evidence="2 3">
    <name type="scientific">Pseudonocardia parietis</name>
    <dbReference type="NCBI Taxonomy" id="570936"/>
    <lineage>
        <taxon>Bacteria</taxon>
        <taxon>Bacillati</taxon>
        <taxon>Actinomycetota</taxon>
        <taxon>Actinomycetes</taxon>
        <taxon>Pseudonocardiales</taxon>
        <taxon>Pseudonocardiaceae</taxon>
        <taxon>Pseudonocardia</taxon>
    </lineage>
</organism>
<sequence>MSTHEATGPTGSTGWGPLQWTGAVLAWVWVGVPFGYGLYELMLKVPALFG</sequence>
<gene>
    <name evidence="2" type="ORF">JOF36_002317</name>
</gene>
<keyword evidence="1" id="KW-1133">Transmembrane helix</keyword>
<accession>A0ABS4VRT0</accession>
<comment type="caution">
    <text evidence="2">The sequence shown here is derived from an EMBL/GenBank/DDBJ whole genome shotgun (WGS) entry which is preliminary data.</text>
</comment>
<keyword evidence="1" id="KW-0812">Transmembrane</keyword>
<proteinExistence type="predicted"/>
<reference evidence="2 3" key="1">
    <citation type="submission" date="2021-03" db="EMBL/GenBank/DDBJ databases">
        <title>Sequencing the genomes of 1000 actinobacteria strains.</title>
        <authorList>
            <person name="Klenk H.-P."/>
        </authorList>
    </citation>
    <scope>NUCLEOTIDE SEQUENCE [LARGE SCALE GENOMIC DNA]</scope>
    <source>
        <strain evidence="2 3">DSM 45256</strain>
    </source>
</reference>
<feature type="transmembrane region" description="Helical" evidence="1">
    <location>
        <begin position="20"/>
        <end position="39"/>
    </location>
</feature>
<name>A0ABS4VRT0_9PSEU</name>
<protein>
    <submittedName>
        <fullName evidence="2">Uncharacterized protein</fullName>
    </submittedName>
</protein>
<dbReference type="Proteomes" id="UP001519295">
    <property type="component" value="Unassembled WGS sequence"/>
</dbReference>
<keyword evidence="3" id="KW-1185">Reference proteome</keyword>
<dbReference type="EMBL" id="JAGINU010000001">
    <property type="protein sequence ID" value="MBP2366621.1"/>
    <property type="molecule type" value="Genomic_DNA"/>
</dbReference>
<evidence type="ECO:0000313" key="2">
    <source>
        <dbReference type="EMBL" id="MBP2366621.1"/>
    </source>
</evidence>
<dbReference type="RefSeq" id="WP_210036441.1">
    <property type="nucleotide sequence ID" value="NZ_JAGINU010000001.1"/>
</dbReference>
<evidence type="ECO:0000256" key="1">
    <source>
        <dbReference type="SAM" id="Phobius"/>
    </source>
</evidence>
<evidence type="ECO:0000313" key="3">
    <source>
        <dbReference type="Proteomes" id="UP001519295"/>
    </source>
</evidence>